<dbReference type="AlphaFoldDB" id="A0AAW1ID14"/>
<comment type="caution">
    <text evidence="1">The sequence shown here is derived from an EMBL/GenBank/DDBJ whole genome shotgun (WGS) entry which is preliminary data.</text>
</comment>
<name>A0AAW1ID14_POPJA</name>
<sequence length="104" mass="12584">MTKENKWRYEKDCEPEENAENCLCCLKYDNLTAEEFDQCWKACASYRLCEIKDLPTTKSILERWKFYKAYENHIKDKKIKTLVDKMEEMQLFFGHYMCTLSQPS</sequence>
<evidence type="ECO:0000313" key="1">
    <source>
        <dbReference type="EMBL" id="KAK9687568.1"/>
    </source>
</evidence>
<reference evidence="1 2" key="1">
    <citation type="journal article" date="2024" name="BMC Genomics">
        <title>De novo assembly and annotation of Popillia japonica's genome with initial clues to its potential as an invasive pest.</title>
        <authorList>
            <person name="Cucini C."/>
            <person name="Boschi S."/>
            <person name="Funari R."/>
            <person name="Cardaioli E."/>
            <person name="Iannotti N."/>
            <person name="Marturano G."/>
            <person name="Paoli F."/>
            <person name="Bruttini M."/>
            <person name="Carapelli A."/>
            <person name="Frati F."/>
            <person name="Nardi F."/>
        </authorList>
    </citation>
    <scope>NUCLEOTIDE SEQUENCE [LARGE SCALE GENOMIC DNA]</scope>
    <source>
        <strain evidence="1">DMR45628</strain>
    </source>
</reference>
<accession>A0AAW1ID14</accession>
<dbReference type="Proteomes" id="UP001458880">
    <property type="component" value="Unassembled WGS sequence"/>
</dbReference>
<protein>
    <submittedName>
        <fullName evidence="1">Uncharacterized protein</fullName>
    </submittedName>
</protein>
<keyword evidence="2" id="KW-1185">Reference proteome</keyword>
<organism evidence="1 2">
    <name type="scientific">Popillia japonica</name>
    <name type="common">Japanese beetle</name>
    <dbReference type="NCBI Taxonomy" id="7064"/>
    <lineage>
        <taxon>Eukaryota</taxon>
        <taxon>Metazoa</taxon>
        <taxon>Ecdysozoa</taxon>
        <taxon>Arthropoda</taxon>
        <taxon>Hexapoda</taxon>
        <taxon>Insecta</taxon>
        <taxon>Pterygota</taxon>
        <taxon>Neoptera</taxon>
        <taxon>Endopterygota</taxon>
        <taxon>Coleoptera</taxon>
        <taxon>Polyphaga</taxon>
        <taxon>Scarabaeiformia</taxon>
        <taxon>Scarabaeidae</taxon>
        <taxon>Rutelinae</taxon>
        <taxon>Popillia</taxon>
    </lineage>
</organism>
<dbReference type="EMBL" id="JASPKY010000633">
    <property type="protein sequence ID" value="KAK9687568.1"/>
    <property type="molecule type" value="Genomic_DNA"/>
</dbReference>
<gene>
    <name evidence="1" type="ORF">QE152_g36162</name>
</gene>
<proteinExistence type="predicted"/>
<evidence type="ECO:0000313" key="2">
    <source>
        <dbReference type="Proteomes" id="UP001458880"/>
    </source>
</evidence>